<gene>
    <name evidence="2" type="ORF">COCCU_02145</name>
</gene>
<evidence type="ECO:0000313" key="2">
    <source>
        <dbReference type="EMBL" id="QGU06388.1"/>
    </source>
</evidence>
<organism evidence="2 3">
    <name type="scientific">Corynebacterium occultum</name>
    <dbReference type="NCBI Taxonomy" id="2675219"/>
    <lineage>
        <taxon>Bacteria</taxon>
        <taxon>Bacillati</taxon>
        <taxon>Actinomycetota</taxon>
        <taxon>Actinomycetes</taxon>
        <taxon>Mycobacteriales</taxon>
        <taxon>Corynebacteriaceae</taxon>
        <taxon>Corynebacterium</taxon>
    </lineage>
</organism>
<keyword evidence="1" id="KW-0812">Transmembrane</keyword>
<dbReference type="EMBL" id="CP046455">
    <property type="protein sequence ID" value="QGU06388.1"/>
    <property type="molecule type" value="Genomic_DNA"/>
</dbReference>
<feature type="transmembrane region" description="Helical" evidence="1">
    <location>
        <begin position="22"/>
        <end position="43"/>
    </location>
</feature>
<accession>A0A6B8WIT5</accession>
<evidence type="ECO:0000313" key="3">
    <source>
        <dbReference type="Proteomes" id="UP000424462"/>
    </source>
</evidence>
<feature type="transmembrane region" description="Helical" evidence="1">
    <location>
        <begin position="116"/>
        <end position="139"/>
    </location>
</feature>
<dbReference type="RefSeq" id="WP_231598830.1">
    <property type="nucleotide sequence ID" value="NZ_CP046455.1"/>
</dbReference>
<dbReference type="AlphaFoldDB" id="A0A6B8WIT5"/>
<keyword evidence="1" id="KW-0472">Membrane</keyword>
<evidence type="ECO:0000256" key="1">
    <source>
        <dbReference type="SAM" id="Phobius"/>
    </source>
</evidence>
<proteinExistence type="predicted"/>
<keyword evidence="3" id="KW-1185">Reference proteome</keyword>
<name>A0A6B8WIT5_9CORY</name>
<keyword evidence="1" id="KW-1133">Transmembrane helix</keyword>
<protein>
    <recommendedName>
        <fullName evidence="4">DUF3592 domain-containing protein</fullName>
    </recommendedName>
</protein>
<reference evidence="2 3" key="1">
    <citation type="submission" date="2019-11" db="EMBL/GenBank/DDBJ databases">
        <title>Complete genome sequence of Corynebacterium kalinowskii 1959, a novel Corynebacterium species isolated from soil of a small paddock in Vilsendorf, Germany.</title>
        <authorList>
            <person name="Schaffert L."/>
            <person name="Ruwe M."/>
            <person name="Milse J."/>
            <person name="Hanuschka K."/>
            <person name="Ortseifen V."/>
            <person name="Droste J."/>
            <person name="Brandt D."/>
            <person name="Schlueter L."/>
            <person name="Kutter Y."/>
            <person name="Vinke S."/>
            <person name="Viehoefer P."/>
            <person name="Jacob L."/>
            <person name="Luebke N.-C."/>
            <person name="Schulte-Berndt E."/>
            <person name="Hain C."/>
            <person name="Linder M."/>
            <person name="Schmidt P."/>
            <person name="Wollenschlaeger L."/>
            <person name="Luttermann T."/>
            <person name="Thieme E."/>
            <person name="Hassa J."/>
            <person name="Haak M."/>
            <person name="Wittchen M."/>
            <person name="Mentz A."/>
            <person name="Persicke M."/>
            <person name="Busche T."/>
            <person name="Ruckert C."/>
        </authorList>
    </citation>
    <scope>NUCLEOTIDE SEQUENCE [LARGE SCALE GENOMIC DNA]</scope>
    <source>
        <strain evidence="2 3">2039</strain>
    </source>
</reference>
<dbReference type="Proteomes" id="UP000424462">
    <property type="component" value="Chromosome"/>
</dbReference>
<dbReference type="KEGG" id="cok:COCCU_02145"/>
<sequence>MSEIPTPVEDARPGVRRRLHQLVLALCTLALLGTFGMVAGPFLNDRSIAADQGRALAIVTGVGALRTTVDFQDEEGIYHSPSTGLLYPTGLGEGQRVWVNYAKSDPDLVKVEHREWTLSIIPALSVGFWVLVVTAILWFSVNFFTRPKKVAGKPGTAGSKRSSSPKLL</sequence>
<evidence type="ECO:0008006" key="4">
    <source>
        <dbReference type="Google" id="ProtNLM"/>
    </source>
</evidence>